<name>A0ABC8QSX3_9AQUA</name>
<proteinExistence type="predicted"/>
<gene>
    <name evidence="2" type="ORF">ILEXP_LOCUS2805</name>
</gene>
<reference evidence="2 3" key="1">
    <citation type="submission" date="2024-02" db="EMBL/GenBank/DDBJ databases">
        <authorList>
            <person name="Vignale AGUSTIN F."/>
            <person name="Sosa J E."/>
            <person name="Modenutti C."/>
        </authorList>
    </citation>
    <scope>NUCLEOTIDE SEQUENCE [LARGE SCALE GENOMIC DNA]</scope>
</reference>
<organism evidence="2 3">
    <name type="scientific">Ilex paraguariensis</name>
    <name type="common">yerba mate</name>
    <dbReference type="NCBI Taxonomy" id="185542"/>
    <lineage>
        <taxon>Eukaryota</taxon>
        <taxon>Viridiplantae</taxon>
        <taxon>Streptophyta</taxon>
        <taxon>Embryophyta</taxon>
        <taxon>Tracheophyta</taxon>
        <taxon>Spermatophyta</taxon>
        <taxon>Magnoliopsida</taxon>
        <taxon>eudicotyledons</taxon>
        <taxon>Gunneridae</taxon>
        <taxon>Pentapetalae</taxon>
        <taxon>asterids</taxon>
        <taxon>campanulids</taxon>
        <taxon>Aquifoliales</taxon>
        <taxon>Aquifoliaceae</taxon>
        <taxon>Ilex</taxon>
    </lineage>
</organism>
<evidence type="ECO:0000259" key="1">
    <source>
        <dbReference type="Pfam" id="PF08268"/>
    </source>
</evidence>
<dbReference type="PANTHER" id="PTHR31111">
    <property type="entry name" value="BNAA05G37150D PROTEIN-RELATED"/>
    <property type="match status" value="1"/>
</dbReference>
<dbReference type="InterPro" id="IPR017451">
    <property type="entry name" value="F-box-assoc_interact_dom"/>
</dbReference>
<dbReference type="InterPro" id="IPR013187">
    <property type="entry name" value="F-box-assoc_dom_typ3"/>
</dbReference>
<keyword evidence="3" id="KW-1185">Reference proteome</keyword>
<accession>A0ABC8QSX3</accession>
<dbReference type="PANTHER" id="PTHR31111:SF136">
    <property type="entry name" value="F-BOX ASSOCIATED DOMAIN-CONTAINING PROTEIN"/>
    <property type="match status" value="1"/>
</dbReference>
<dbReference type="AlphaFoldDB" id="A0ABC8QSX3"/>
<protein>
    <recommendedName>
        <fullName evidence="1">F-box associated beta-propeller type 3 domain-containing protein</fullName>
    </recommendedName>
</protein>
<feature type="domain" description="F-box associated beta-propeller type 3" evidence="1">
    <location>
        <begin position="85"/>
        <end position="185"/>
    </location>
</feature>
<dbReference type="NCBIfam" id="TIGR01640">
    <property type="entry name" value="F_box_assoc_1"/>
    <property type="match status" value="1"/>
</dbReference>
<dbReference type="Proteomes" id="UP001642360">
    <property type="component" value="Unassembled WGS sequence"/>
</dbReference>
<evidence type="ECO:0000313" key="2">
    <source>
        <dbReference type="EMBL" id="CAK9135845.1"/>
    </source>
</evidence>
<evidence type="ECO:0000313" key="3">
    <source>
        <dbReference type="Proteomes" id="UP001642360"/>
    </source>
</evidence>
<sequence>MSTYSQDFRKNSLQVLRCIWKQWRNLISFSYFKKLHHHRSKLNPLLLHIEFLPAQSCPWTLYLNSMDMNGGILEENPIPTHSYVVNKLLSCFELICFGNSNQIVVCNPGTKEILKLQALPYKVDGDYWHEISFGYLPSKNVYKIVDMIGMVVDHDEENNHIIISQVYTLSEDNSSPSWRRLQDYPSSGGLRPLFEKDGEIIFSCGAGSSLVCYDIKAKSFRRLSCKQSSRLYFDGLFSLGTR</sequence>
<dbReference type="EMBL" id="CAUOFW020000725">
    <property type="protein sequence ID" value="CAK9135845.1"/>
    <property type="molecule type" value="Genomic_DNA"/>
</dbReference>
<comment type="caution">
    <text evidence="2">The sequence shown here is derived from an EMBL/GenBank/DDBJ whole genome shotgun (WGS) entry which is preliminary data.</text>
</comment>
<dbReference type="Pfam" id="PF08268">
    <property type="entry name" value="FBA_3"/>
    <property type="match status" value="1"/>
</dbReference>